<dbReference type="EMBL" id="NKYE01000002">
    <property type="protein sequence ID" value="OZM74637.1"/>
    <property type="molecule type" value="Genomic_DNA"/>
</dbReference>
<comment type="caution">
    <text evidence="3">The sequence shown here is derived from an EMBL/GenBank/DDBJ whole genome shotgun (WGS) entry which is preliminary data.</text>
</comment>
<dbReference type="PANTHER" id="PTHR43081">
    <property type="entry name" value="ADENYLATE CYCLASE, TERMINAL-DIFFERENTIATION SPECIFIC-RELATED"/>
    <property type="match status" value="1"/>
</dbReference>
<evidence type="ECO:0000313" key="4">
    <source>
        <dbReference type="Proteomes" id="UP000242444"/>
    </source>
</evidence>
<dbReference type="Gene3D" id="3.30.70.1230">
    <property type="entry name" value="Nucleotide cyclase"/>
    <property type="match status" value="1"/>
</dbReference>
<name>A0A263DAU5_9PSEU</name>
<feature type="domain" description="Guanylate cyclase" evidence="2">
    <location>
        <begin position="103"/>
        <end position="215"/>
    </location>
</feature>
<dbReference type="InterPro" id="IPR029787">
    <property type="entry name" value="Nucleotide_cyclase"/>
</dbReference>
<accession>A0A263DAU5</accession>
<gene>
    <name evidence="3" type="ORF">CFN78_04320</name>
</gene>
<evidence type="ECO:0000259" key="2">
    <source>
        <dbReference type="PROSITE" id="PS50125"/>
    </source>
</evidence>
<organism evidence="3 4">
    <name type="scientific">Amycolatopsis antarctica</name>
    <dbReference type="NCBI Taxonomy" id="1854586"/>
    <lineage>
        <taxon>Bacteria</taxon>
        <taxon>Bacillati</taxon>
        <taxon>Actinomycetota</taxon>
        <taxon>Actinomycetes</taxon>
        <taxon>Pseudonocardiales</taxon>
        <taxon>Pseudonocardiaceae</taxon>
        <taxon>Amycolatopsis</taxon>
    </lineage>
</organism>
<dbReference type="SUPFAM" id="SSF55073">
    <property type="entry name" value="Nucleotide cyclase"/>
    <property type="match status" value="1"/>
</dbReference>
<dbReference type="AlphaFoldDB" id="A0A263DAU5"/>
<dbReference type="SMART" id="SM00044">
    <property type="entry name" value="CYCc"/>
    <property type="match status" value="1"/>
</dbReference>
<dbReference type="InParanoid" id="A0A263DAU5"/>
<dbReference type="PANTHER" id="PTHR43081:SF19">
    <property type="entry name" value="PH-SENSITIVE ADENYLATE CYCLASE RV1264"/>
    <property type="match status" value="1"/>
</dbReference>
<dbReference type="GO" id="GO:0035556">
    <property type="term" value="P:intracellular signal transduction"/>
    <property type="evidence" value="ECO:0007669"/>
    <property type="project" value="InterPro"/>
</dbReference>
<dbReference type="InterPro" id="IPR001054">
    <property type="entry name" value="A/G_cyclase"/>
</dbReference>
<dbReference type="GO" id="GO:0006171">
    <property type="term" value="P:cAMP biosynthetic process"/>
    <property type="evidence" value="ECO:0007669"/>
    <property type="project" value="TreeGrafter"/>
</dbReference>
<keyword evidence="4" id="KW-1185">Reference proteome</keyword>
<protein>
    <submittedName>
        <fullName evidence="3">Adenylate/guanylate cyclase domain-containing protein</fullName>
    </submittedName>
</protein>
<dbReference type="CDD" id="cd07302">
    <property type="entry name" value="CHD"/>
    <property type="match status" value="1"/>
</dbReference>
<dbReference type="PROSITE" id="PS50125">
    <property type="entry name" value="GUANYLATE_CYCLASE_2"/>
    <property type="match status" value="1"/>
</dbReference>
<comment type="similarity">
    <text evidence="1">Belongs to the adenylyl cyclase class-3 family.</text>
</comment>
<proteinExistence type="inferred from homology"/>
<dbReference type="GO" id="GO:0004016">
    <property type="term" value="F:adenylate cyclase activity"/>
    <property type="evidence" value="ECO:0007669"/>
    <property type="project" value="UniProtKB-ARBA"/>
</dbReference>
<evidence type="ECO:0000313" key="3">
    <source>
        <dbReference type="EMBL" id="OZM74637.1"/>
    </source>
</evidence>
<sequence length="263" mass="27994">MRGEADDRAGWGSRLSRALREADRQDGLVRTARFVRRLAPGDSSLGDPLSTASGLPSDRLAKALAEGGTRRPSVLRELGLTAVQVWQSFGDARGRSRGEVEVTIVFTDLVDFSAWALRVGDEEALRALRAVAAVSENAITRNGGRVVKRLGDGMMAAFAEPGAATRAALQACQGVGELDVDGYRPLLRAGVHAGRPRQVGADYLGVDVNVAARVADAAKGSQVLVSETCVGQLDTGEYRLRRKRRFAAKGAPRDLAVYSVRPG</sequence>
<dbReference type="Proteomes" id="UP000242444">
    <property type="component" value="Unassembled WGS sequence"/>
</dbReference>
<dbReference type="OrthoDB" id="5494175at2"/>
<evidence type="ECO:0000256" key="1">
    <source>
        <dbReference type="ARBA" id="ARBA00005381"/>
    </source>
</evidence>
<dbReference type="Pfam" id="PF00211">
    <property type="entry name" value="Guanylate_cyc"/>
    <property type="match status" value="1"/>
</dbReference>
<reference evidence="3 4" key="1">
    <citation type="submission" date="2017-07" db="EMBL/GenBank/DDBJ databases">
        <title>Amycolatopsis antarcticus sp. nov., isolated from the surface of an Antarcticus brown macroalga.</title>
        <authorList>
            <person name="Wang J."/>
            <person name="Leiva S."/>
            <person name="Huang J."/>
            <person name="Huang Y."/>
        </authorList>
    </citation>
    <scope>NUCLEOTIDE SEQUENCE [LARGE SCALE GENOMIC DNA]</scope>
    <source>
        <strain evidence="3 4">AU-G6</strain>
    </source>
</reference>
<dbReference type="InterPro" id="IPR050697">
    <property type="entry name" value="Adenylyl/Guanylyl_Cyclase_3/4"/>
</dbReference>